<reference evidence="2 3" key="1">
    <citation type="submission" date="2023-10" db="EMBL/GenBank/DDBJ databases">
        <title>Draft genome sequence of Xylaria bambusicola isolate GMP-LS, the root and basal stem rot pathogen of sugarcane in Indonesia.</title>
        <authorList>
            <person name="Selvaraj P."/>
            <person name="Muralishankar V."/>
            <person name="Muruganantham S."/>
            <person name="Sp S."/>
            <person name="Haryani S."/>
            <person name="Lau K.J.X."/>
            <person name="Naqvi N.I."/>
        </authorList>
    </citation>
    <scope>NUCLEOTIDE SEQUENCE [LARGE SCALE GENOMIC DNA]</scope>
    <source>
        <strain evidence="2">GMP-LS</strain>
    </source>
</reference>
<name>A0AAN7UVS1_9PEZI</name>
<keyword evidence="3" id="KW-1185">Reference proteome</keyword>
<feature type="region of interest" description="Disordered" evidence="1">
    <location>
        <begin position="1"/>
        <end position="23"/>
    </location>
</feature>
<proteinExistence type="predicted"/>
<dbReference type="Proteomes" id="UP001305414">
    <property type="component" value="Unassembled WGS sequence"/>
</dbReference>
<comment type="caution">
    <text evidence="2">The sequence shown here is derived from an EMBL/GenBank/DDBJ whole genome shotgun (WGS) entry which is preliminary data.</text>
</comment>
<dbReference type="AlphaFoldDB" id="A0AAN7UVS1"/>
<protein>
    <submittedName>
        <fullName evidence="2">Uncharacterized protein</fullName>
    </submittedName>
</protein>
<dbReference type="EMBL" id="JAWHQM010000008">
    <property type="protein sequence ID" value="KAK5628444.1"/>
    <property type="molecule type" value="Genomic_DNA"/>
</dbReference>
<evidence type="ECO:0000256" key="1">
    <source>
        <dbReference type="SAM" id="MobiDB-lite"/>
    </source>
</evidence>
<feature type="compositionally biased region" description="Basic and acidic residues" evidence="1">
    <location>
        <begin position="1"/>
        <end position="10"/>
    </location>
</feature>
<evidence type="ECO:0000313" key="3">
    <source>
        <dbReference type="Proteomes" id="UP001305414"/>
    </source>
</evidence>
<evidence type="ECO:0000313" key="2">
    <source>
        <dbReference type="EMBL" id="KAK5628444.1"/>
    </source>
</evidence>
<gene>
    <name evidence="2" type="ORF">RRF57_004159</name>
</gene>
<sequence>MIHNNLHDNDAAAAAIDDESSEHLRRRFARQKTIRVKSTTRVQRPGRTPGPGARGFRTPRISGMAERPTDLPGITKT</sequence>
<accession>A0AAN7UVS1</accession>
<feature type="region of interest" description="Disordered" evidence="1">
    <location>
        <begin position="37"/>
        <end position="77"/>
    </location>
</feature>
<feature type="compositionally biased region" description="Low complexity" evidence="1">
    <location>
        <begin position="45"/>
        <end position="60"/>
    </location>
</feature>
<organism evidence="2 3">
    <name type="scientific">Xylaria bambusicola</name>
    <dbReference type="NCBI Taxonomy" id="326684"/>
    <lineage>
        <taxon>Eukaryota</taxon>
        <taxon>Fungi</taxon>
        <taxon>Dikarya</taxon>
        <taxon>Ascomycota</taxon>
        <taxon>Pezizomycotina</taxon>
        <taxon>Sordariomycetes</taxon>
        <taxon>Xylariomycetidae</taxon>
        <taxon>Xylariales</taxon>
        <taxon>Xylariaceae</taxon>
        <taxon>Xylaria</taxon>
    </lineage>
</organism>